<accession>A0A0G4IBP3</accession>
<organism evidence="1">
    <name type="scientific">Chromera velia CCMP2878</name>
    <dbReference type="NCBI Taxonomy" id="1169474"/>
    <lineage>
        <taxon>Eukaryota</taxon>
        <taxon>Sar</taxon>
        <taxon>Alveolata</taxon>
        <taxon>Colpodellida</taxon>
        <taxon>Chromeraceae</taxon>
        <taxon>Chromera</taxon>
    </lineage>
</organism>
<dbReference type="EMBL" id="CDMZ01005792">
    <property type="protein sequence ID" value="CEM54493.1"/>
    <property type="molecule type" value="Genomic_DNA"/>
</dbReference>
<proteinExistence type="predicted"/>
<reference evidence="1" key="1">
    <citation type="submission" date="2014-11" db="EMBL/GenBank/DDBJ databases">
        <authorList>
            <person name="Otto D Thomas"/>
            <person name="Naeem Raeece"/>
        </authorList>
    </citation>
    <scope>NUCLEOTIDE SEQUENCE</scope>
</reference>
<protein>
    <submittedName>
        <fullName evidence="1">Uncharacterized protein</fullName>
    </submittedName>
</protein>
<dbReference type="PhylomeDB" id="A0A0G4IBP3"/>
<dbReference type="AlphaFoldDB" id="A0A0G4IBP3"/>
<sequence length="300" mass="33080">MKEGGEFRRDFHIGDQLMEAGALSALIEDRPNMQGPVGDRNVFVTSFKIDSVLRAVIGDDAPAFPDVESRREFLSAALGGRVEFLGETALRAKFWYIPVRHPLMGYCFGVLVKNGEQSESSASQALGGRVGMISLDCLRDLCLSPALVDLEKKRVFRRIGLFTTELFKEVRGCEPRSWLRFLNSIPGETVMEVTIPQQLGEDSLHLYGDHVLSYLIMVLRLQTSELESLFQSHSGSPPMLPPERGPIAQDLRKRLDCLIGAASDSEVAQSNEASQSPLCLGPAETDVMCNLPLFPTLQAP</sequence>
<gene>
    <name evidence="1" type="ORF">Cvel_12819</name>
</gene>
<evidence type="ECO:0000313" key="1">
    <source>
        <dbReference type="EMBL" id="CEM54493.1"/>
    </source>
</evidence>
<dbReference type="VEuPathDB" id="CryptoDB:Cvel_12819"/>
<name>A0A0G4IBP3_9ALVE</name>